<evidence type="ECO:0000256" key="1">
    <source>
        <dbReference type="ARBA" id="ARBA00023239"/>
    </source>
</evidence>
<gene>
    <name evidence="5" type="ORF">E1262_11190</name>
</gene>
<dbReference type="SUPFAM" id="SSF51569">
    <property type="entry name" value="Aldolase"/>
    <property type="match status" value="1"/>
</dbReference>
<evidence type="ECO:0000313" key="6">
    <source>
        <dbReference type="Proteomes" id="UP000295217"/>
    </source>
</evidence>
<dbReference type="PIRSF" id="PIRSF001365">
    <property type="entry name" value="DHDPS"/>
    <property type="match status" value="1"/>
</dbReference>
<dbReference type="OrthoDB" id="9778880at2"/>
<evidence type="ECO:0000256" key="4">
    <source>
        <dbReference type="PIRSR" id="PIRSR001365-2"/>
    </source>
</evidence>
<reference evidence="5 6" key="1">
    <citation type="submission" date="2019-02" db="EMBL/GenBank/DDBJ databases">
        <title>Draft genome sequences of novel Actinobacteria.</title>
        <authorList>
            <person name="Sahin N."/>
            <person name="Ay H."/>
            <person name="Saygin H."/>
        </authorList>
    </citation>
    <scope>NUCLEOTIDE SEQUENCE [LARGE SCALE GENOMIC DNA]</scope>
    <source>
        <strain evidence="5 6">8K307</strain>
    </source>
</reference>
<dbReference type="SMART" id="SM01130">
    <property type="entry name" value="DHDPS"/>
    <property type="match status" value="1"/>
</dbReference>
<dbReference type="CDD" id="cd00408">
    <property type="entry name" value="DHDPS-like"/>
    <property type="match status" value="1"/>
</dbReference>
<keyword evidence="1 2" id="KW-0456">Lyase</keyword>
<dbReference type="Gene3D" id="3.20.20.70">
    <property type="entry name" value="Aldolase class I"/>
    <property type="match status" value="1"/>
</dbReference>
<feature type="active site" description="Schiff-base intermediate with substrate" evidence="3">
    <location>
        <position position="163"/>
    </location>
</feature>
<dbReference type="PANTHER" id="PTHR12128">
    <property type="entry name" value="DIHYDRODIPICOLINATE SYNTHASE"/>
    <property type="match status" value="1"/>
</dbReference>
<dbReference type="GO" id="GO:0008840">
    <property type="term" value="F:4-hydroxy-tetrahydrodipicolinate synthase activity"/>
    <property type="evidence" value="ECO:0007669"/>
    <property type="project" value="TreeGrafter"/>
</dbReference>
<dbReference type="Proteomes" id="UP000295217">
    <property type="component" value="Unassembled WGS sequence"/>
</dbReference>
<accession>A0A4R5ADQ0</accession>
<dbReference type="InterPro" id="IPR013785">
    <property type="entry name" value="Aldolase_TIM"/>
</dbReference>
<organism evidence="5 6">
    <name type="scientific">Jiangella aurantiaca</name>
    <dbReference type="NCBI Taxonomy" id="2530373"/>
    <lineage>
        <taxon>Bacteria</taxon>
        <taxon>Bacillati</taxon>
        <taxon>Actinomycetota</taxon>
        <taxon>Actinomycetes</taxon>
        <taxon>Jiangellales</taxon>
        <taxon>Jiangellaceae</taxon>
        <taxon>Jiangella</taxon>
    </lineage>
</organism>
<comment type="similarity">
    <text evidence="2">Belongs to the DapA family.</text>
</comment>
<comment type="caution">
    <text evidence="5">The sequence shown here is derived from an EMBL/GenBank/DDBJ whole genome shotgun (WGS) entry which is preliminary data.</text>
</comment>
<evidence type="ECO:0000256" key="2">
    <source>
        <dbReference type="PIRNR" id="PIRNR001365"/>
    </source>
</evidence>
<protein>
    <submittedName>
        <fullName evidence="5">Dihydrodipicolinate synthase family protein</fullName>
    </submittedName>
</protein>
<keyword evidence="6" id="KW-1185">Reference proteome</keyword>
<dbReference type="RefSeq" id="WP_132103215.1">
    <property type="nucleotide sequence ID" value="NZ_SMLB01000012.1"/>
</dbReference>
<dbReference type="InterPro" id="IPR002220">
    <property type="entry name" value="DapA-like"/>
</dbReference>
<sequence>MNQHLAQALNGVVAVLVAPFRHGSGPFDADRCTALTARVIGAGIPAVTALGNTAEVYQLDGSEREAMLRAVADGSDGAVRIAGLAGSASEVLRNADLAASLGYDAVMLHEPADPLTDDSGVRAYIIDLVERMPLPTVLYVRSGRLITGAVAELAAHPAVVGVKYAVPDLAALQELMSDGIDCVWVNGAAESRVPATAGLGVRGFTSGLANVRPDLALAVHAAARDGDAAALAEVLEPILAFERLRNRDGGRHNVAVVKQALRLSGFDVGDVRPPSLPAPGDEVEAIVAKLPEPA</sequence>
<dbReference type="PANTHER" id="PTHR12128:SF19">
    <property type="entry name" value="5-DEHYDRO-4-DEOXYGLUCARATE DEHYDRATASE 2-RELATED"/>
    <property type="match status" value="1"/>
</dbReference>
<name>A0A4R5ADQ0_9ACTN</name>
<proteinExistence type="inferred from homology"/>
<feature type="binding site" evidence="4">
    <location>
        <position position="53"/>
    </location>
    <ligand>
        <name>pyruvate</name>
        <dbReference type="ChEBI" id="CHEBI:15361"/>
    </ligand>
</feature>
<dbReference type="AlphaFoldDB" id="A0A4R5ADQ0"/>
<dbReference type="EMBL" id="SMLB01000012">
    <property type="protein sequence ID" value="TDD69835.1"/>
    <property type="molecule type" value="Genomic_DNA"/>
</dbReference>
<evidence type="ECO:0000256" key="3">
    <source>
        <dbReference type="PIRSR" id="PIRSR001365-1"/>
    </source>
</evidence>
<feature type="active site" description="Proton donor/acceptor" evidence="3">
    <location>
        <position position="139"/>
    </location>
</feature>
<dbReference type="Pfam" id="PF00701">
    <property type="entry name" value="DHDPS"/>
    <property type="match status" value="1"/>
</dbReference>
<evidence type="ECO:0000313" key="5">
    <source>
        <dbReference type="EMBL" id="TDD69835.1"/>
    </source>
</evidence>